<evidence type="ECO:0000256" key="4">
    <source>
        <dbReference type="ARBA" id="ARBA00023136"/>
    </source>
</evidence>
<keyword evidence="8" id="KW-1185">Reference proteome</keyword>
<accession>A0A8J8B0S3</accession>
<dbReference type="AlphaFoldDB" id="A0A8J8B0S3"/>
<keyword evidence="4 5" id="KW-0472">Membrane</keyword>
<feature type="transmembrane region" description="Helical" evidence="5">
    <location>
        <begin position="25"/>
        <end position="53"/>
    </location>
</feature>
<evidence type="ECO:0000313" key="8">
    <source>
        <dbReference type="Proteomes" id="UP000675664"/>
    </source>
</evidence>
<evidence type="ECO:0000256" key="2">
    <source>
        <dbReference type="ARBA" id="ARBA00022692"/>
    </source>
</evidence>
<dbReference type="EMBL" id="JAGSND010000004">
    <property type="protein sequence ID" value="MBR0597923.1"/>
    <property type="molecule type" value="Genomic_DNA"/>
</dbReference>
<feature type="domain" description="ABC transmembrane type-1" evidence="6">
    <location>
        <begin position="26"/>
        <end position="222"/>
    </location>
</feature>
<sequence>MEEITKGFQAAIGLLLTGDQQLYEIVGLSLAVSFSAVIISAFLGVPLGAVIGLHDFPFKNALLRIIYTLMSLPPVIAGLVVFLLIMRKGPLGSWGLTYTPAAMIIAQVCLVTPIITGLTYNIVREKAPLVKNIAVTLGAGKIERLKLLILELKIGIMAAIVTGLGRAISEVGAVMIVGGNIKGKTRVMTTYIAQLKSMGDYSTAIAVGIVLLILAFMINAFLYNFQQRDAR</sequence>
<keyword evidence="5" id="KW-0813">Transport</keyword>
<dbReference type="PANTHER" id="PTHR43632:SF1">
    <property type="entry name" value="PERMEASE COMPONENT OF TUNGSTATE ABC TRANSPORTER"/>
    <property type="match status" value="1"/>
</dbReference>
<dbReference type="PROSITE" id="PS50928">
    <property type="entry name" value="ABC_TM1"/>
    <property type="match status" value="1"/>
</dbReference>
<gene>
    <name evidence="7" type="ORF">KCX82_08570</name>
</gene>
<evidence type="ECO:0000313" key="7">
    <source>
        <dbReference type="EMBL" id="MBR0597923.1"/>
    </source>
</evidence>
<dbReference type="RefSeq" id="WP_227018048.1">
    <property type="nucleotide sequence ID" value="NZ_JAGSND010000004.1"/>
</dbReference>
<protein>
    <submittedName>
        <fullName evidence="7">ABC transporter permease</fullName>
    </submittedName>
</protein>
<organism evidence="7 8">
    <name type="scientific">Sinanaerobacter chloroacetimidivorans</name>
    <dbReference type="NCBI Taxonomy" id="2818044"/>
    <lineage>
        <taxon>Bacteria</taxon>
        <taxon>Bacillati</taxon>
        <taxon>Bacillota</taxon>
        <taxon>Clostridia</taxon>
        <taxon>Peptostreptococcales</taxon>
        <taxon>Anaerovoracaceae</taxon>
        <taxon>Sinanaerobacter</taxon>
    </lineage>
</organism>
<reference evidence="7" key="2">
    <citation type="submission" date="2021-04" db="EMBL/GenBank/DDBJ databases">
        <authorList>
            <person name="Liu J."/>
        </authorList>
    </citation>
    <scope>NUCLEOTIDE SEQUENCE</scope>
    <source>
        <strain evidence="7">BAD-6</strain>
    </source>
</reference>
<evidence type="ECO:0000259" key="6">
    <source>
        <dbReference type="PROSITE" id="PS50928"/>
    </source>
</evidence>
<comment type="similarity">
    <text evidence="5">Belongs to the binding-protein-dependent transport system permease family.</text>
</comment>
<dbReference type="NCBIfam" id="NF038017">
    <property type="entry name" value="ABC_perm1"/>
    <property type="match status" value="1"/>
</dbReference>
<keyword evidence="2 5" id="KW-0812">Transmembrane</keyword>
<feature type="transmembrane region" description="Helical" evidence="5">
    <location>
        <begin position="201"/>
        <end position="225"/>
    </location>
</feature>
<dbReference type="Gene3D" id="1.10.3720.10">
    <property type="entry name" value="MetI-like"/>
    <property type="match status" value="1"/>
</dbReference>
<dbReference type="SUPFAM" id="SSF161098">
    <property type="entry name" value="MetI-like"/>
    <property type="match status" value="1"/>
</dbReference>
<comment type="caution">
    <text evidence="7">The sequence shown here is derived from an EMBL/GenBank/DDBJ whole genome shotgun (WGS) entry which is preliminary data.</text>
</comment>
<feature type="transmembrane region" description="Helical" evidence="5">
    <location>
        <begin position="98"/>
        <end position="123"/>
    </location>
</feature>
<feature type="transmembrane region" description="Helical" evidence="5">
    <location>
        <begin position="154"/>
        <end position="181"/>
    </location>
</feature>
<dbReference type="InterPro" id="IPR035906">
    <property type="entry name" value="MetI-like_sf"/>
</dbReference>
<comment type="subcellular location">
    <subcellularLocation>
        <location evidence="5">Cell membrane</location>
        <topology evidence="5">Multi-pass membrane protein</topology>
    </subcellularLocation>
    <subcellularLocation>
        <location evidence="1">Membrane</location>
        <topology evidence="1">Multi-pass membrane protein</topology>
    </subcellularLocation>
</comment>
<name>A0A8J8B0S3_9FIRM</name>
<dbReference type="Pfam" id="PF00528">
    <property type="entry name" value="BPD_transp_1"/>
    <property type="match status" value="1"/>
</dbReference>
<evidence type="ECO:0000256" key="1">
    <source>
        <dbReference type="ARBA" id="ARBA00004141"/>
    </source>
</evidence>
<dbReference type="GO" id="GO:0055085">
    <property type="term" value="P:transmembrane transport"/>
    <property type="evidence" value="ECO:0007669"/>
    <property type="project" value="InterPro"/>
</dbReference>
<evidence type="ECO:0000256" key="5">
    <source>
        <dbReference type="RuleBase" id="RU363032"/>
    </source>
</evidence>
<feature type="transmembrane region" description="Helical" evidence="5">
    <location>
        <begin position="65"/>
        <end position="86"/>
    </location>
</feature>
<evidence type="ECO:0000256" key="3">
    <source>
        <dbReference type="ARBA" id="ARBA00022989"/>
    </source>
</evidence>
<proteinExistence type="inferred from homology"/>
<dbReference type="InterPro" id="IPR000515">
    <property type="entry name" value="MetI-like"/>
</dbReference>
<reference evidence="7" key="1">
    <citation type="submission" date="2021-04" db="EMBL/GenBank/DDBJ databases">
        <title>Sinoanaerobacter chloroacetimidivorans sp. nov., an obligate anaerobic bacterium isolated from anaerobic sludge.</title>
        <authorList>
            <person name="Bao Y."/>
        </authorList>
    </citation>
    <scope>NUCLEOTIDE SEQUENCE</scope>
    <source>
        <strain evidence="7">BAD-6</strain>
    </source>
</reference>
<dbReference type="InterPro" id="IPR049783">
    <property type="entry name" value="ABC_perm_TupB-like"/>
</dbReference>
<keyword evidence="3 5" id="KW-1133">Transmembrane helix</keyword>
<dbReference type="CDD" id="cd06261">
    <property type="entry name" value="TM_PBP2"/>
    <property type="match status" value="1"/>
</dbReference>
<dbReference type="GO" id="GO:0005886">
    <property type="term" value="C:plasma membrane"/>
    <property type="evidence" value="ECO:0007669"/>
    <property type="project" value="UniProtKB-SubCell"/>
</dbReference>
<dbReference type="PANTHER" id="PTHR43632">
    <property type="entry name" value="PERMEASE COMPONENT OF TUNGSTATE ABC TRANSPORTER"/>
    <property type="match status" value="1"/>
</dbReference>
<dbReference type="Proteomes" id="UP000675664">
    <property type="component" value="Unassembled WGS sequence"/>
</dbReference>